<dbReference type="CDD" id="cd01335">
    <property type="entry name" value="Radical_SAM"/>
    <property type="match status" value="1"/>
</dbReference>
<protein>
    <recommendedName>
        <fullName evidence="5">Radical SAM core domain-containing protein</fullName>
    </recommendedName>
</protein>
<dbReference type="Pfam" id="PF04055">
    <property type="entry name" value="Radical_SAM"/>
    <property type="match status" value="1"/>
</dbReference>
<dbReference type="SUPFAM" id="SSF102114">
    <property type="entry name" value="Radical SAM enzymes"/>
    <property type="match status" value="1"/>
</dbReference>
<dbReference type="GO" id="GO:0051536">
    <property type="term" value="F:iron-sulfur cluster binding"/>
    <property type="evidence" value="ECO:0007669"/>
    <property type="project" value="UniProtKB-KW"/>
</dbReference>
<dbReference type="PANTHER" id="PTHR11228:SF7">
    <property type="entry name" value="PQQA PEPTIDE CYCLASE"/>
    <property type="match status" value="1"/>
</dbReference>
<dbReference type="STRING" id="1294263.JCM21531_1614"/>
<evidence type="ECO:0000256" key="2">
    <source>
        <dbReference type="ARBA" id="ARBA00022723"/>
    </source>
</evidence>
<reference evidence="6" key="1">
    <citation type="journal article" date="2014" name="Genome Announc.">
        <title>Draft Genome Sequence of Clostridium straminisolvens Strain JCM 21531T, Isolated from a Cellulose-Degrading Bacterial Community.</title>
        <authorList>
            <person name="Yuki M."/>
            <person name="Oshima K."/>
            <person name="Suda W."/>
            <person name="Sakamoto M."/>
            <person name="Kitamura K."/>
            <person name="Iida T."/>
            <person name="Hattori M."/>
            <person name="Ohkuma M."/>
        </authorList>
    </citation>
    <scope>NUCLEOTIDE SEQUENCE [LARGE SCALE GENOMIC DNA]</scope>
    <source>
        <strain evidence="6">JCM 21531</strain>
    </source>
</reference>
<dbReference type="GO" id="GO:0046872">
    <property type="term" value="F:metal ion binding"/>
    <property type="evidence" value="ECO:0007669"/>
    <property type="project" value="UniProtKB-KW"/>
</dbReference>
<dbReference type="Proteomes" id="UP000019109">
    <property type="component" value="Unassembled WGS sequence"/>
</dbReference>
<comment type="caution">
    <text evidence="6">The sequence shown here is derived from an EMBL/GenBank/DDBJ whole genome shotgun (WGS) entry which is preliminary data.</text>
</comment>
<evidence type="ECO:0000313" key="7">
    <source>
        <dbReference type="Proteomes" id="UP000019109"/>
    </source>
</evidence>
<sequence length="337" mass="39141">MRERITFTIIPTYKCNMYNYCSYCYAKEMSDKYGEISVENFRNIINWLNEEYKKVEIVLIGGESTMHSKFDELLSIMNENIKSAKLYTNNMYGEDILNLILRSPVLKKFNIHYEEKYFFNEELKKRYMHNIDTLYNDGRMINLRFNINSSDFEYENVLNLAQKYKALILYSISAPGGGNNDYVPIEFVESFAPRLLSFVKDANEMGIKLKSARPLPFCSFSESELEYLIDKGGMKGCCSPYKAINPDMSVLGCSSLIDFGMIKVQNKNEFIKSLDDFEYLINEAKWEHMSIGNCEECNYFHKKICQGGCLTYKGPLFNNPLEGGVISSCSMNFYDRH</sequence>
<keyword evidence="7" id="KW-1185">Reference proteome</keyword>
<evidence type="ECO:0000259" key="5">
    <source>
        <dbReference type="PROSITE" id="PS51918"/>
    </source>
</evidence>
<proteinExistence type="predicted"/>
<keyword evidence="3" id="KW-0408">Iron</keyword>
<organism evidence="6 7">
    <name type="scientific">Acetivibrio straminisolvens JCM 21531</name>
    <dbReference type="NCBI Taxonomy" id="1294263"/>
    <lineage>
        <taxon>Bacteria</taxon>
        <taxon>Bacillati</taxon>
        <taxon>Bacillota</taxon>
        <taxon>Clostridia</taxon>
        <taxon>Eubacteriales</taxon>
        <taxon>Oscillospiraceae</taxon>
        <taxon>Acetivibrio</taxon>
    </lineage>
</organism>
<dbReference type="InterPro" id="IPR058240">
    <property type="entry name" value="rSAM_sf"/>
</dbReference>
<dbReference type="PROSITE" id="PS51918">
    <property type="entry name" value="RADICAL_SAM"/>
    <property type="match status" value="1"/>
</dbReference>
<evidence type="ECO:0000256" key="4">
    <source>
        <dbReference type="ARBA" id="ARBA00023014"/>
    </source>
</evidence>
<dbReference type="GO" id="GO:0003824">
    <property type="term" value="F:catalytic activity"/>
    <property type="evidence" value="ECO:0007669"/>
    <property type="project" value="InterPro"/>
</dbReference>
<dbReference type="PANTHER" id="PTHR11228">
    <property type="entry name" value="RADICAL SAM DOMAIN PROTEIN"/>
    <property type="match status" value="1"/>
</dbReference>
<evidence type="ECO:0000256" key="1">
    <source>
        <dbReference type="ARBA" id="ARBA00022691"/>
    </source>
</evidence>
<keyword evidence="1" id="KW-0949">S-adenosyl-L-methionine</keyword>
<dbReference type="AlphaFoldDB" id="W4V5V1"/>
<evidence type="ECO:0000256" key="3">
    <source>
        <dbReference type="ARBA" id="ARBA00023004"/>
    </source>
</evidence>
<dbReference type="RefSeq" id="WP_038288158.1">
    <property type="nucleotide sequence ID" value="NZ_BAVR01000015.1"/>
</dbReference>
<dbReference type="Gene3D" id="3.20.20.70">
    <property type="entry name" value="Aldolase class I"/>
    <property type="match status" value="2"/>
</dbReference>
<feature type="domain" description="Radical SAM core" evidence="5">
    <location>
        <begin position="1"/>
        <end position="208"/>
    </location>
</feature>
<dbReference type="OrthoDB" id="9782387at2"/>
<gene>
    <name evidence="6" type="ORF">JCM21531_1614</name>
</gene>
<dbReference type="EMBL" id="BAVR01000015">
    <property type="protein sequence ID" value="GAE88188.1"/>
    <property type="molecule type" value="Genomic_DNA"/>
</dbReference>
<dbReference type="InterPro" id="IPR007197">
    <property type="entry name" value="rSAM"/>
</dbReference>
<dbReference type="SFLD" id="SFLDS00029">
    <property type="entry name" value="Radical_SAM"/>
    <property type="match status" value="1"/>
</dbReference>
<keyword evidence="2" id="KW-0479">Metal-binding</keyword>
<dbReference type="InterPro" id="IPR013785">
    <property type="entry name" value="Aldolase_TIM"/>
</dbReference>
<evidence type="ECO:0000313" key="6">
    <source>
        <dbReference type="EMBL" id="GAE88188.1"/>
    </source>
</evidence>
<name>W4V5V1_9FIRM</name>
<dbReference type="InterPro" id="IPR050377">
    <property type="entry name" value="Radical_SAM_PqqE_MftC-like"/>
</dbReference>
<accession>W4V5V1</accession>
<keyword evidence="4" id="KW-0411">Iron-sulfur</keyword>